<dbReference type="NCBIfam" id="TIGR00231">
    <property type="entry name" value="small_GTP"/>
    <property type="match status" value="1"/>
</dbReference>
<comment type="function">
    <text evidence="8">Exhibits a very high intrinsic GTPase hydrolysis rate. Involved in the addition of a carboxymethylaminomethyl (cmnm) group at the wobble position (U34) of certain tRNAs, forming tRNA-cmnm(5)s(2)U34.</text>
</comment>
<comment type="similarity">
    <text evidence="1 8 9">Belongs to the TRAFAC class TrmE-Era-EngA-EngB-Septin-like GTPase superfamily. TrmE GTPase family.</text>
</comment>
<keyword evidence="5 8" id="KW-0378">Hydrolase</keyword>
<protein>
    <recommendedName>
        <fullName evidence="8">tRNA modification GTPase MnmE</fullName>
        <ecNumber evidence="8">3.6.-.-</ecNumber>
    </recommendedName>
</protein>
<dbReference type="Pfam" id="PF12631">
    <property type="entry name" value="MnmE_helical"/>
    <property type="match status" value="1"/>
</dbReference>
<dbReference type="AlphaFoldDB" id="A0AAT9G7A4"/>
<dbReference type="HAMAP" id="MF_00379">
    <property type="entry name" value="GTPase_MnmE"/>
    <property type="match status" value="1"/>
</dbReference>
<dbReference type="InterPro" id="IPR025867">
    <property type="entry name" value="MnmE_helical"/>
</dbReference>
<dbReference type="GO" id="GO:0030488">
    <property type="term" value="P:tRNA methylation"/>
    <property type="evidence" value="ECO:0007669"/>
    <property type="project" value="TreeGrafter"/>
</dbReference>
<feature type="binding site" evidence="8">
    <location>
        <position position="250"/>
    </location>
    <ligand>
        <name>K(+)</name>
        <dbReference type="ChEBI" id="CHEBI:29103"/>
    </ligand>
</feature>
<organism evidence="11">
    <name type="scientific">Candidatus Tisiphia endosymbiont of Sergentomyia squamirostris</name>
    <dbReference type="NCBI Taxonomy" id="3113639"/>
    <lineage>
        <taxon>Bacteria</taxon>
        <taxon>Pseudomonadati</taxon>
        <taxon>Pseudomonadota</taxon>
        <taxon>Alphaproteobacteria</taxon>
        <taxon>Rickettsiales</taxon>
        <taxon>Rickettsiaceae</taxon>
        <taxon>Rickettsieae</taxon>
        <taxon>Candidatus Tisiphia</taxon>
    </lineage>
</organism>
<evidence type="ECO:0000256" key="6">
    <source>
        <dbReference type="ARBA" id="ARBA00022958"/>
    </source>
</evidence>
<gene>
    <name evidence="8 11" type="primary">mnmE</name>
    <name evidence="8" type="synonym">trmE</name>
    <name evidence="11" type="ORF">DMENIID0002_03430</name>
</gene>
<feature type="binding site" evidence="8">
    <location>
        <position position="80"/>
    </location>
    <ligand>
        <name>(6S)-5-formyl-5,6,7,8-tetrahydrofolate</name>
        <dbReference type="ChEBI" id="CHEBI:57457"/>
    </ligand>
</feature>
<dbReference type="InterPro" id="IPR027368">
    <property type="entry name" value="MnmE_dom2"/>
</dbReference>
<dbReference type="Pfam" id="PF01926">
    <property type="entry name" value="MMR_HSR1"/>
    <property type="match status" value="1"/>
</dbReference>
<dbReference type="GO" id="GO:0002098">
    <property type="term" value="P:tRNA wobble uridine modification"/>
    <property type="evidence" value="ECO:0007669"/>
    <property type="project" value="TreeGrafter"/>
</dbReference>
<evidence type="ECO:0000256" key="8">
    <source>
        <dbReference type="HAMAP-Rule" id="MF_00379"/>
    </source>
</evidence>
<keyword evidence="2 8" id="KW-0819">tRNA processing</keyword>
<proteinExistence type="inferred from homology"/>
<dbReference type="InterPro" id="IPR027266">
    <property type="entry name" value="TrmE/GcvT-like"/>
</dbReference>
<dbReference type="InterPro" id="IPR027417">
    <property type="entry name" value="P-loop_NTPase"/>
</dbReference>
<dbReference type="SUPFAM" id="SSF52540">
    <property type="entry name" value="P-loop containing nucleoside triphosphate hydrolases"/>
    <property type="match status" value="1"/>
</dbReference>
<dbReference type="PANTHER" id="PTHR42714:SF2">
    <property type="entry name" value="TRNA MODIFICATION GTPASE GTPBP3, MITOCHONDRIAL"/>
    <property type="match status" value="1"/>
</dbReference>
<evidence type="ECO:0000256" key="5">
    <source>
        <dbReference type="ARBA" id="ARBA00022801"/>
    </source>
</evidence>
<dbReference type="EC" id="3.6.-.-" evidence="8"/>
<dbReference type="InterPro" id="IPR004520">
    <property type="entry name" value="GTPase_MnmE"/>
</dbReference>
<dbReference type="PANTHER" id="PTHR42714">
    <property type="entry name" value="TRNA MODIFICATION GTPASE GTPBP3"/>
    <property type="match status" value="1"/>
</dbReference>
<dbReference type="Gene3D" id="3.30.1360.120">
    <property type="entry name" value="Probable tRNA modification gtpase trme, domain 1"/>
    <property type="match status" value="1"/>
</dbReference>
<keyword evidence="8" id="KW-0963">Cytoplasm</keyword>
<evidence type="ECO:0000259" key="10">
    <source>
        <dbReference type="PROSITE" id="PS51709"/>
    </source>
</evidence>
<feature type="binding site" evidence="8">
    <location>
        <position position="120"/>
    </location>
    <ligand>
        <name>(6S)-5-formyl-5,6,7,8-tetrahydrofolate</name>
        <dbReference type="ChEBI" id="CHEBI:57457"/>
    </ligand>
</feature>
<keyword evidence="6 8" id="KW-0630">Potassium</keyword>
<reference evidence="11" key="1">
    <citation type="submission" date="2024-01" db="EMBL/GenBank/DDBJ databases">
        <title>Sequencing the genomes of a sandfly, Sergentomyia squamirostris, and its two endosymbionts.</title>
        <authorList>
            <person name="Itokawa K."/>
            <person name="Sanjoba C."/>
        </authorList>
    </citation>
    <scope>NUCLEOTIDE SEQUENCE</scope>
    <source>
        <strain evidence="11">RiSSQ</strain>
    </source>
</reference>
<dbReference type="InterPro" id="IPR005225">
    <property type="entry name" value="Small_GTP-bd"/>
</dbReference>
<dbReference type="CDD" id="cd04164">
    <property type="entry name" value="trmE"/>
    <property type="match status" value="1"/>
</dbReference>
<dbReference type="NCBIfam" id="TIGR00450">
    <property type="entry name" value="mnmE_trmE_thdF"/>
    <property type="match status" value="1"/>
</dbReference>
<dbReference type="Gene3D" id="1.20.120.430">
    <property type="entry name" value="tRNA modification GTPase MnmE domain 2"/>
    <property type="match status" value="1"/>
</dbReference>
<feature type="binding site" evidence="8">
    <location>
        <position position="468"/>
    </location>
    <ligand>
        <name>(6S)-5-formyl-5,6,7,8-tetrahydrofolate</name>
        <dbReference type="ChEBI" id="CHEBI:57457"/>
    </ligand>
</feature>
<evidence type="ECO:0000256" key="7">
    <source>
        <dbReference type="ARBA" id="ARBA00023134"/>
    </source>
</evidence>
<name>A0AAT9G7A4_9RICK</name>
<keyword evidence="3 8" id="KW-0479">Metal-binding</keyword>
<dbReference type="GO" id="GO:0005525">
    <property type="term" value="F:GTP binding"/>
    <property type="evidence" value="ECO:0007669"/>
    <property type="project" value="UniProtKB-UniRule"/>
</dbReference>
<feature type="binding site" evidence="8">
    <location>
        <begin position="245"/>
        <end position="251"/>
    </location>
    <ligand>
        <name>GTP</name>
        <dbReference type="ChEBI" id="CHEBI:37565"/>
    </ligand>
</feature>
<evidence type="ECO:0000313" key="11">
    <source>
        <dbReference type="EMBL" id="BFD45697.1"/>
    </source>
</evidence>
<accession>A0AAT9G7A4</accession>
<feature type="binding site" evidence="8">
    <location>
        <position position="226"/>
    </location>
    <ligand>
        <name>K(+)</name>
        <dbReference type="ChEBI" id="CHEBI:29103"/>
    </ligand>
</feature>
<comment type="subcellular location">
    <subcellularLocation>
        <location evidence="8">Cytoplasm</location>
    </subcellularLocation>
</comment>
<dbReference type="SUPFAM" id="SSF116878">
    <property type="entry name" value="TrmE connector domain"/>
    <property type="match status" value="1"/>
</dbReference>
<feature type="binding site" evidence="8">
    <location>
        <begin position="270"/>
        <end position="273"/>
    </location>
    <ligand>
        <name>GTP</name>
        <dbReference type="ChEBI" id="CHEBI:37565"/>
    </ligand>
</feature>
<dbReference type="NCBIfam" id="NF003661">
    <property type="entry name" value="PRK05291.1-3"/>
    <property type="match status" value="1"/>
</dbReference>
<dbReference type="InterPro" id="IPR006073">
    <property type="entry name" value="GTP-bd"/>
</dbReference>
<evidence type="ECO:0000256" key="9">
    <source>
        <dbReference type="RuleBase" id="RU003313"/>
    </source>
</evidence>
<dbReference type="Gene3D" id="3.40.50.300">
    <property type="entry name" value="P-loop containing nucleotide triphosphate hydrolases"/>
    <property type="match status" value="1"/>
</dbReference>
<feature type="binding site" evidence="8">
    <location>
        <position position="230"/>
    </location>
    <ligand>
        <name>Mg(2+)</name>
        <dbReference type="ChEBI" id="CHEBI:18420"/>
    </ligand>
</feature>
<sequence>METIFAQSSKLGKAGVAVFRISGPKSLFALKHLLNNNIEFVPRIMYCKKLINPKNQELIDDAVVVYFQAPASFTGEDVVEIYTHGSIAIAAMLTETLLTIDGLRMAEPGEFTRRAFLNGKFDLTAAEGIADLIEAETVWQHRQAVKQVGGGLEELYNGWRQTLLTIIGLLEAYIDFPDEDIPQEILNRVMTLSGELKYAIIKHLNDNRRGELLRTGIKLTILGTPNVGKSSLLNFLMQRDVAIVSNIEGTTRDIIEGHLDIGGYPIILQDTAGIRSSNDLIELEGIKRAIESAKMADIKIIMLDAIKLSNSPSYFEEMADIIDLIDDNSIMLVNKIDLLDKCHPASVRDIDSRLRGNDIMEDRLLTLNKNYLKISIKEKIGLDILLKEIENIAHNIAGLTESPHITRQRQRTCIEKALEYLENFNIENDLVLATEDVRMAIRSLSNVTGKISVEEVLGEIFSNFCIGK</sequence>
<dbReference type="CDD" id="cd14858">
    <property type="entry name" value="TrmE_N"/>
    <property type="match status" value="1"/>
</dbReference>
<comment type="cofactor">
    <cofactor evidence="8">
        <name>K(+)</name>
        <dbReference type="ChEBI" id="CHEBI:29103"/>
    </cofactor>
    <text evidence="8">Binds 1 potassium ion per subunit.</text>
</comment>
<comment type="subunit">
    <text evidence="8">Homodimer. Heterotetramer of two MnmE and two MnmG subunits.</text>
</comment>
<keyword evidence="8" id="KW-0460">Magnesium</keyword>
<dbReference type="Pfam" id="PF10396">
    <property type="entry name" value="TrmE_N"/>
    <property type="match status" value="1"/>
</dbReference>
<dbReference type="InterPro" id="IPR031168">
    <property type="entry name" value="G_TrmE"/>
</dbReference>
<feature type="binding site" evidence="8">
    <location>
        <position position="251"/>
    </location>
    <ligand>
        <name>Mg(2+)</name>
        <dbReference type="ChEBI" id="CHEBI:18420"/>
    </ligand>
</feature>
<dbReference type="EMBL" id="AP029170">
    <property type="protein sequence ID" value="BFD45697.1"/>
    <property type="molecule type" value="Genomic_DNA"/>
</dbReference>
<keyword evidence="4 8" id="KW-0547">Nucleotide-binding</keyword>
<evidence type="ECO:0000256" key="4">
    <source>
        <dbReference type="ARBA" id="ARBA00022741"/>
    </source>
</evidence>
<comment type="caution">
    <text evidence="8">Lacks conserved residue(s) required for the propagation of feature annotation.</text>
</comment>
<dbReference type="GO" id="GO:0003924">
    <property type="term" value="F:GTPase activity"/>
    <property type="evidence" value="ECO:0007669"/>
    <property type="project" value="UniProtKB-UniRule"/>
</dbReference>
<feature type="domain" description="TrmE-type G" evidence="10">
    <location>
        <begin position="216"/>
        <end position="394"/>
    </location>
</feature>
<dbReference type="InterPro" id="IPR018948">
    <property type="entry name" value="GTP-bd_TrmE_N"/>
</dbReference>
<evidence type="ECO:0000256" key="2">
    <source>
        <dbReference type="ARBA" id="ARBA00022694"/>
    </source>
</evidence>
<evidence type="ECO:0000256" key="3">
    <source>
        <dbReference type="ARBA" id="ARBA00022723"/>
    </source>
</evidence>
<feature type="binding site" evidence="8">
    <location>
        <position position="245"/>
    </location>
    <ligand>
        <name>K(+)</name>
        <dbReference type="ChEBI" id="CHEBI:29103"/>
    </ligand>
</feature>
<evidence type="ECO:0000256" key="1">
    <source>
        <dbReference type="ARBA" id="ARBA00011043"/>
    </source>
</evidence>
<feature type="binding site" evidence="8">
    <location>
        <begin position="226"/>
        <end position="231"/>
    </location>
    <ligand>
        <name>GTP</name>
        <dbReference type="ChEBI" id="CHEBI:37565"/>
    </ligand>
</feature>
<dbReference type="GO" id="GO:0005737">
    <property type="term" value="C:cytoplasm"/>
    <property type="evidence" value="ECO:0007669"/>
    <property type="project" value="UniProtKB-SubCell"/>
</dbReference>
<feature type="binding site" evidence="8">
    <location>
        <position position="20"/>
    </location>
    <ligand>
        <name>(6S)-5-formyl-5,6,7,8-tetrahydrofolate</name>
        <dbReference type="ChEBI" id="CHEBI:57457"/>
    </ligand>
</feature>
<keyword evidence="7 8" id="KW-0342">GTP-binding</keyword>
<dbReference type="FunFam" id="3.30.1360.120:FF:000007">
    <property type="entry name" value="tRNA modification GTPase GTPBP3, mitochondrial"/>
    <property type="match status" value="1"/>
</dbReference>
<dbReference type="GO" id="GO:0046872">
    <property type="term" value="F:metal ion binding"/>
    <property type="evidence" value="ECO:0007669"/>
    <property type="project" value="UniProtKB-KW"/>
</dbReference>
<feature type="binding site" evidence="8">
    <location>
        <position position="247"/>
    </location>
    <ligand>
        <name>K(+)</name>
        <dbReference type="ChEBI" id="CHEBI:29103"/>
    </ligand>
</feature>
<dbReference type="PROSITE" id="PS51709">
    <property type="entry name" value="G_TRME"/>
    <property type="match status" value="1"/>
</dbReference>